<sequence length="232" mass="25768">MSENPAAEPVSDADATPLPDARLTLLDALSTELLALHPRGRIIVAIDGVDGAGKTRFADGWAPVLRARGAAVVRASIDGFHQPRSARYARGRESAEGYYRDSFDLGALRARLVEPFRSGAEEVETAVFDHESDSAVDERESGIPRDAVLLLDGIFLHRPELRTLWHWTIWLDVPPEVRDARLRARDGEHSVAPRYTEGQYLYEKEANPRRAASVIIDNADPASPRRLFDDFC</sequence>
<organism evidence="1 2">
    <name type="scientific">Microcella daejeonensis</name>
    <dbReference type="NCBI Taxonomy" id="2994971"/>
    <lineage>
        <taxon>Bacteria</taxon>
        <taxon>Bacillati</taxon>
        <taxon>Actinomycetota</taxon>
        <taxon>Actinomycetes</taxon>
        <taxon>Micrococcales</taxon>
        <taxon>Microbacteriaceae</taxon>
        <taxon>Microcella</taxon>
    </lineage>
</organism>
<dbReference type="RefSeq" id="WP_267780745.1">
    <property type="nucleotide sequence ID" value="NZ_CP113089.1"/>
</dbReference>
<evidence type="ECO:0000313" key="2">
    <source>
        <dbReference type="Proteomes" id="UP001164706"/>
    </source>
</evidence>
<gene>
    <name evidence="1" type="ORF">OVN18_10600</name>
</gene>
<name>A0A9E8MK36_9MICO</name>
<dbReference type="Proteomes" id="UP001164706">
    <property type="component" value="Chromosome"/>
</dbReference>
<dbReference type="GO" id="GO:0016301">
    <property type="term" value="F:kinase activity"/>
    <property type="evidence" value="ECO:0007669"/>
    <property type="project" value="UniProtKB-KW"/>
</dbReference>
<dbReference type="SUPFAM" id="SSF52540">
    <property type="entry name" value="P-loop containing nucleoside triphosphate hydrolases"/>
    <property type="match status" value="1"/>
</dbReference>
<proteinExistence type="predicted"/>
<keyword evidence="2" id="KW-1185">Reference proteome</keyword>
<dbReference type="Gene3D" id="3.40.50.300">
    <property type="entry name" value="P-loop containing nucleotide triphosphate hydrolases"/>
    <property type="match status" value="1"/>
</dbReference>
<evidence type="ECO:0000313" key="1">
    <source>
        <dbReference type="EMBL" id="WAB80999.1"/>
    </source>
</evidence>
<protein>
    <submittedName>
        <fullName evidence="1">Uridine kinase</fullName>
    </submittedName>
</protein>
<dbReference type="AlphaFoldDB" id="A0A9E8MK36"/>
<keyword evidence="1" id="KW-0808">Transferase</keyword>
<accession>A0A9E8MK36</accession>
<dbReference type="KEGG" id="mdb:OVN18_10600"/>
<keyword evidence="1" id="KW-0418">Kinase</keyword>
<reference evidence="1" key="1">
    <citation type="submission" date="2022-11" db="EMBL/GenBank/DDBJ databases">
        <title>Description of Microcella daejonensis nov. sp, isolated from riverside soil.</title>
        <authorList>
            <person name="Molina K.M."/>
            <person name="Kim S.B."/>
        </authorList>
    </citation>
    <scope>NUCLEOTIDE SEQUENCE</scope>
    <source>
        <strain evidence="1">MMS21-STM12</strain>
    </source>
</reference>
<dbReference type="EMBL" id="CP113089">
    <property type="protein sequence ID" value="WAB80999.1"/>
    <property type="molecule type" value="Genomic_DNA"/>
</dbReference>
<dbReference type="InterPro" id="IPR027417">
    <property type="entry name" value="P-loop_NTPase"/>
</dbReference>